<dbReference type="InterPro" id="IPR002053">
    <property type="entry name" value="Glyco_hydro_25"/>
</dbReference>
<comment type="caution">
    <text evidence="5">The sequence shown here is derived from an EMBL/GenBank/DDBJ whole genome shotgun (WGS) entry which is preliminary data.</text>
</comment>
<dbReference type="Pfam" id="PF01183">
    <property type="entry name" value="Glyco_hydro_25"/>
    <property type="match status" value="1"/>
</dbReference>
<sequence length="276" mass="30638">MIPIRKLLAACGLALSLASCGGGSGPTVGKLANPSSLDAANYRAPGIPLQFGDRSPHPWGELSPSDYPIHGIDAARYQGLIDWRRARSSGIRFAWLKATEGGDYIDPGYGMNANAARAAGVAVGAYHFYYFCRTPQEQAAWYISRVPRVRGDLPPVLDIEWNHQSKTCRRFPDPQTVRAEMRTFLDIVTAHYGTRPVIYSTVDFWHDNDLELLGNYDFWLRSVADHPRDRYPGVRWTFWQYTGTGIAPGIGGTVDLNAFAGSPTGWANWYSARQQP</sequence>
<keyword evidence="3" id="KW-0326">Glycosidase</keyword>
<protein>
    <submittedName>
        <fullName evidence="5">GH25 family lysozyme</fullName>
    </submittedName>
</protein>
<dbReference type="Gene3D" id="3.20.20.80">
    <property type="entry name" value="Glycosidases"/>
    <property type="match status" value="1"/>
</dbReference>
<gene>
    <name evidence="5" type="ORF">VSX56_04310</name>
</gene>
<dbReference type="SMART" id="SM00641">
    <property type="entry name" value="Glyco_25"/>
    <property type="match status" value="1"/>
</dbReference>
<keyword evidence="4" id="KW-0732">Signal</keyword>
<dbReference type="PROSITE" id="PS51257">
    <property type="entry name" value="PROKAR_LIPOPROTEIN"/>
    <property type="match status" value="1"/>
</dbReference>
<accession>A0ABV1SED5</accession>
<name>A0ABV1SED5_9RHOB</name>
<feature type="chain" id="PRO_5047536656" evidence="4">
    <location>
        <begin position="22"/>
        <end position="276"/>
    </location>
</feature>
<dbReference type="InterPro" id="IPR017853">
    <property type="entry name" value="GH"/>
</dbReference>
<evidence type="ECO:0000256" key="2">
    <source>
        <dbReference type="ARBA" id="ARBA00022801"/>
    </source>
</evidence>
<dbReference type="Proteomes" id="UP001438953">
    <property type="component" value="Unassembled WGS sequence"/>
</dbReference>
<dbReference type="SUPFAM" id="SSF51445">
    <property type="entry name" value="(Trans)glycosidases"/>
    <property type="match status" value="1"/>
</dbReference>
<dbReference type="InterPro" id="IPR018077">
    <property type="entry name" value="Glyco_hydro_fam25_subgr"/>
</dbReference>
<proteinExistence type="inferred from homology"/>
<organism evidence="5 6">
    <name type="scientific">Thioclava kandeliae</name>
    <dbReference type="NCBI Taxonomy" id="3070818"/>
    <lineage>
        <taxon>Bacteria</taxon>
        <taxon>Pseudomonadati</taxon>
        <taxon>Pseudomonadota</taxon>
        <taxon>Alphaproteobacteria</taxon>
        <taxon>Rhodobacterales</taxon>
        <taxon>Paracoccaceae</taxon>
        <taxon>Thioclava</taxon>
    </lineage>
</organism>
<reference evidence="5 6" key="1">
    <citation type="submission" date="2024-06" db="EMBL/GenBank/DDBJ databases">
        <title>Thioclava kandeliae sp. nov. from a rhizosphere soil sample of Kandelia candel in a mangrove.</title>
        <authorList>
            <person name="Mu T."/>
        </authorList>
    </citation>
    <scope>NUCLEOTIDE SEQUENCE [LARGE SCALE GENOMIC DNA]</scope>
    <source>
        <strain evidence="5 6">CPCC 100088</strain>
    </source>
</reference>
<dbReference type="EMBL" id="JAYWLC010000002">
    <property type="protein sequence ID" value="MER5170991.1"/>
    <property type="molecule type" value="Genomic_DNA"/>
</dbReference>
<evidence type="ECO:0000256" key="4">
    <source>
        <dbReference type="SAM" id="SignalP"/>
    </source>
</evidence>
<keyword evidence="6" id="KW-1185">Reference proteome</keyword>
<comment type="similarity">
    <text evidence="1">Belongs to the glycosyl hydrolase 25 family.</text>
</comment>
<evidence type="ECO:0000313" key="5">
    <source>
        <dbReference type="EMBL" id="MER5170991.1"/>
    </source>
</evidence>
<dbReference type="RefSeq" id="WP_339113410.1">
    <property type="nucleotide sequence ID" value="NZ_JAYWLC010000002.1"/>
</dbReference>
<evidence type="ECO:0000313" key="6">
    <source>
        <dbReference type="Proteomes" id="UP001438953"/>
    </source>
</evidence>
<keyword evidence="2" id="KW-0378">Hydrolase</keyword>
<evidence type="ECO:0000256" key="3">
    <source>
        <dbReference type="ARBA" id="ARBA00023295"/>
    </source>
</evidence>
<dbReference type="PROSITE" id="PS51904">
    <property type="entry name" value="GLYCOSYL_HYDROL_F25_2"/>
    <property type="match status" value="1"/>
</dbReference>
<dbReference type="PANTHER" id="PTHR34135">
    <property type="entry name" value="LYSOZYME"/>
    <property type="match status" value="1"/>
</dbReference>
<dbReference type="PANTHER" id="PTHR34135:SF2">
    <property type="entry name" value="LYSOZYME"/>
    <property type="match status" value="1"/>
</dbReference>
<evidence type="ECO:0000256" key="1">
    <source>
        <dbReference type="ARBA" id="ARBA00010646"/>
    </source>
</evidence>
<feature type="signal peptide" evidence="4">
    <location>
        <begin position="1"/>
        <end position="21"/>
    </location>
</feature>